<proteinExistence type="predicted"/>
<comment type="caution">
    <text evidence="2">The sequence shown here is derived from an EMBL/GenBank/DDBJ whole genome shotgun (WGS) entry which is preliminary data.</text>
</comment>
<keyword evidence="1" id="KW-1133">Transmembrane helix</keyword>
<dbReference type="EMBL" id="QHHU01000006">
    <property type="protein sequence ID" value="RSM48715.1"/>
    <property type="molecule type" value="Genomic_DNA"/>
</dbReference>
<organism evidence="2 3">
    <name type="scientific">Amycolatopsis balhimycina DSM 5908</name>
    <dbReference type="NCBI Taxonomy" id="1081091"/>
    <lineage>
        <taxon>Bacteria</taxon>
        <taxon>Bacillati</taxon>
        <taxon>Actinomycetota</taxon>
        <taxon>Actinomycetes</taxon>
        <taxon>Pseudonocardiales</taxon>
        <taxon>Pseudonocardiaceae</taxon>
        <taxon>Amycolatopsis</taxon>
    </lineage>
</organism>
<reference evidence="2 3" key="1">
    <citation type="submission" date="2018-05" db="EMBL/GenBank/DDBJ databases">
        <title>Evolution of GPA BGCs.</title>
        <authorList>
            <person name="Waglechner N."/>
            <person name="Wright G.D."/>
        </authorList>
    </citation>
    <scope>NUCLEOTIDE SEQUENCE [LARGE SCALE GENOMIC DNA]</scope>
    <source>
        <strain evidence="2 3">DSM 5908</strain>
    </source>
</reference>
<dbReference type="RefSeq" id="WP_020647119.1">
    <property type="nucleotide sequence ID" value="NZ_QHHU01000006.1"/>
</dbReference>
<evidence type="ECO:0000256" key="1">
    <source>
        <dbReference type="SAM" id="Phobius"/>
    </source>
</evidence>
<keyword evidence="3" id="KW-1185">Reference proteome</keyword>
<feature type="transmembrane region" description="Helical" evidence="1">
    <location>
        <begin position="83"/>
        <end position="103"/>
    </location>
</feature>
<dbReference type="Proteomes" id="UP000286716">
    <property type="component" value="Unassembled WGS sequence"/>
</dbReference>
<dbReference type="AlphaFoldDB" id="A0A428X050"/>
<keyword evidence="1" id="KW-0472">Membrane</keyword>
<feature type="transmembrane region" description="Helical" evidence="1">
    <location>
        <begin position="131"/>
        <end position="150"/>
    </location>
</feature>
<protein>
    <submittedName>
        <fullName evidence="2">DUF1772 domain-containing protein</fullName>
    </submittedName>
</protein>
<dbReference type="OrthoDB" id="4412667at2"/>
<dbReference type="InterPro" id="IPR013901">
    <property type="entry name" value="Anthrone_oxy"/>
</dbReference>
<feature type="transmembrane region" description="Helical" evidence="1">
    <location>
        <begin position="53"/>
        <end position="71"/>
    </location>
</feature>
<sequence length="153" mass="16169">MPSVVLQATGLTLAGLLAGEEFVVRYGVQPALRRLGDHAHVAARVALVRTLRVVVPGIMVPTVLAGAAVLIAGSGGDGAGFRWAGMAALVAFLLFSFLGTVPLNMRVIDWQPDNPPPDWRATVLRWQRIDVARSTAAIAAFVCFVIAFAAQIP</sequence>
<accession>A0A428X050</accession>
<gene>
    <name evidence="2" type="ORF">DMA12_06210</name>
</gene>
<keyword evidence="1" id="KW-0812">Transmembrane</keyword>
<name>A0A428X050_AMYBA</name>
<evidence type="ECO:0000313" key="3">
    <source>
        <dbReference type="Proteomes" id="UP000286716"/>
    </source>
</evidence>
<evidence type="ECO:0000313" key="2">
    <source>
        <dbReference type="EMBL" id="RSM48715.1"/>
    </source>
</evidence>
<dbReference type="Pfam" id="PF08592">
    <property type="entry name" value="Anthrone_oxy"/>
    <property type="match status" value="1"/>
</dbReference>